<sequence length="90" mass="10634">MEIGWNIVSKRIECIAYIVTYSKKVDKKMHLRVRGYNVGIGKKKDSKFMLVKAIVFTTGRFKKEKTYLKKPNLYQRFKKNPSKTKNIESD</sequence>
<comment type="caution">
    <text evidence="1">The sequence shown here is derived from an EMBL/GenBank/DDBJ whole genome shotgun (WGS) entry which is preliminary data.</text>
</comment>
<evidence type="ECO:0000313" key="2">
    <source>
        <dbReference type="Proteomes" id="UP000215914"/>
    </source>
</evidence>
<proteinExistence type="predicted"/>
<reference evidence="1" key="2">
    <citation type="submission" date="2020-06" db="EMBL/GenBank/DDBJ databases">
        <title>Helianthus annuus Genome sequencing and assembly Release 2.</title>
        <authorList>
            <person name="Gouzy J."/>
            <person name="Langlade N."/>
            <person name="Munos S."/>
        </authorList>
    </citation>
    <scope>NUCLEOTIDE SEQUENCE</scope>
    <source>
        <tissue evidence="1">Leaves</tissue>
    </source>
</reference>
<name>A0A9K3NYV5_HELAN</name>
<organism evidence="1 2">
    <name type="scientific">Helianthus annuus</name>
    <name type="common">Common sunflower</name>
    <dbReference type="NCBI Taxonomy" id="4232"/>
    <lineage>
        <taxon>Eukaryota</taxon>
        <taxon>Viridiplantae</taxon>
        <taxon>Streptophyta</taxon>
        <taxon>Embryophyta</taxon>
        <taxon>Tracheophyta</taxon>
        <taxon>Spermatophyta</taxon>
        <taxon>Magnoliopsida</taxon>
        <taxon>eudicotyledons</taxon>
        <taxon>Gunneridae</taxon>
        <taxon>Pentapetalae</taxon>
        <taxon>asterids</taxon>
        <taxon>campanulids</taxon>
        <taxon>Asterales</taxon>
        <taxon>Asteraceae</taxon>
        <taxon>Asteroideae</taxon>
        <taxon>Heliantheae alliance</taxon>
        <taxon>Heliantheae</taxon>
        <taxon>Helianthus</taxon>
    </lineage>
</organism>
<accession>A0A9K3NYV5</accession>
<evidence type="ECO:0000313" key="1">
    <source>
        <dbReference type="EMBL" id="KAF5817626.1"/>
    </source>
</evidence>
<dbReference type="AlphaFoldDB" id="A0A9K3NYV5"/>
<keyword evidence="2" id="KW-1185">Reference proteome</keyword>
<dbReference type="Gramene" id="mRNA:HanXRQr2_Chr02g0055281">
    <property type="protein sequence ID" value="CDS:HanXRQr2_Chr02g0055281.1"/>
    <property type="gene ID" value="HanXRQr2_Chr02g0055281"/>
</dbReference>
<dbReference type="Proteomes" id="UP000215914">
    <property type="component" value="Unassembled WGS sequence"/>
</dbReference>
<protein>
    <submittedName>
        <fullName evidence="1">Uncharacterized protein</fullName>
    </submittedName>
</protein>
<dbReference type="EMBL" id="MNCJ02000317">
    <property type="protein sequence ID" value="KAF5817626.1"/>
    <property type="molecule type" value="Genomic_DNA"/>
</dbReference>
<gene>
    <name evidence="1" type="ORF">HanXRQr2_Chr02g0055281</name>
</gene>
<reference evidence="1" key="1">
    <citation type="journal article" date="2017" name="Nature">
        <title>The sunflower genome provides insights into oil metabolism, flowering and Asterid evolution.</title>
        <authorList>
            <person name="Badouin H."/>
            <person name="Gouzy J."/>
            <person name="Grassa C.J."/>
            <person name="Murat F."/>
            <person name="Staton S.E."/>
            <person name="Cottret L."/>
            <person name="Lelandais-Briere C."/>
            <person name="Owens G.L."/>
            <person name="Carrere S."/>
            <person name="Mayjonade B."/>
            <person name="Legrand L."/>
            <person name="Gill N."/>
            <person name="Kane N.C."/>
            <person name="Bowers J.E."/>
            <person name="Hubner S."/>
            <person name="Bellec A."/>
            <person name="Berard A."/>
            <person name="Berges H."/>
            <person name="Blanchet N."/>
            <person name="Boniface M.C."/>
            <person name="Brunel D."/>
            <person name="Catrice O."/>
            <person name="Chaidir N."/>
            <person name="Claudel C."/>
            <person name="Donnadieu C."/>
            <person name="Faraut T."/>
            <person name="Fievet G."/>
            <person name="Helmstetter N."/>
            <person name="King M."/>
            <person name="Knapp S.J."/>
            <person name="Lai Z."/>
            <person name="Le Paslier M.C."/>
            <person name="Lippi Y."/>
            <person name="Lorenzon L."/>
            <person name="Mandel J.R."/>
            <person name="Marage G."/>
            <person name="Marchand G."/>
            <person name="Marquand E."/>
            <person name="Bret-Mestries E."/>
            <person name="Morien E."/>
            <person name="Nambeesan S."/>
            <person name="Nguyen T."/>
            <person name="Pegot-Espagnet P."/>
            <person name="Pouilly N."/>
            <person name="Raftis F."/>
            <person name="Sallet E."/>
            <person name="Schiex T."/>
            <person name="Thomas J."/>
            <person name="Vandecasteele C."/>
            <person name="Vares D."/>
            <person name="Vear F."/>
            <person name="Vautrin S."/>
            <person name="Crespi M."/>
            <person name="Mangin B."/>
            <person name="Burke J.M."/>
            <person name="Salse J."/>
            <person name="Munos S."/>
            <person name="Vincourt P."/>
            <person name="Rieseberg L.H."/>
            <person name="Langlade N.B."/>
        </authorList>
    </citation>
    <scope>NUCLEOTIDE SEQUENCE</scope>
    <source>
        <tissue evidence="1">Leaves</tissue>
    </source>
</reference>